<dbReference type="InterPro" id="IPR001533">
    <property type="entry name" value="Pterin_deHydtase"/>
</dbReference>
<proteinExistence type="inferred from homology"/>
<evidence type="ECO:0000256" key="1">
    <source>
        <dbReference type="ARBA" id="ARBA00001554"/>
    </source>
</evidence>
<dbReference type="EMBL" id="QOUI01000006">
    <property type="protein sequence ID" value="RCK69417.1"/>
    <property type="molecule type" value="Genomic_DNA"/>
</dbReference>
<dbReference type="Proteomes" id="UP000252770">
    <property type="component" value="Unassembled WGS sequence"/>
</dbReference>
<evidence type="ECO:0000256" key="4">
    <source>
        <dbReference type="ARBA" id="ARBA00021735"/>
    </source>
</evidence>
<dbReference type="GO" id="GO:0008124">
    <property type="term" value="F:4-alpha-hydroxytetrahydrobiopterin dehydratase activity"/>
    <property type="evidence" value="ECO:0007669"/>
    <property type="project" value="UniProtKB-EC"/>
</dbReference>
<dbReference type="SUPFAM" id="SSF55248">
    <property type="entry name" value="PCD-like"/>
    <property type="match status" value="1"/>
</dbReference>
<dbReference type="Pfam" id="PF01329">
    <property type="entry name" value="Pterin_4a"/>
    <property type="match status" value="1"/>
</dbReference>
<gene>
    <name evidence="7" type="ORF">DT076_11065</name>
</gene>
<evidence type="ECO:0000256" key="5">
    <source>
        <dbReference type="ARBA" id="ARBA00023239"/>
    </source>
</evidence>
<name>A0A367YUI4_9ACTN</name>
<comment type="catalytic activity">
    <reaction evidence="1">
        <text>(4aS,6R)-4a-hydroxy-L-erythro-5,6,7,8-tetrahydrobiopterin = (6R)-L-erythro-6,7-dihydrobiopterin + H2O</text>
        <dbReference type="Rhea" id="RHEA:11920"/>
        <dbReference type="ChEBI" id="CHEBI:15377"/>
        <dbReference type="ChEBI" id="CHEBI:15642"/>
        <dbReference type="ChEBI" id="CHEBI:43120"/>
        <dbReference type="EC" id="4.2.1.96"/>
    </reaction>
</comment>
<dbReference type="InterPro" id="IPR029068">
    <property type="entry name" value="Glyas_Bleomycin-R_OHBP_Dase"/>
</dbReference>
<dbReference type="EC" id="4.2.1.96" evidence="3"/>
<comment type="caution">
    <text evidence="7">The sequence shown here is derived from an EMBL/GenBank/DDBJ whole genome shotgun (WGS) entry which is preliminary data.</text>
</comment>
<dbReference type="Gene3D" id="3.30.1360.20">
    <property type="entry name" value="Transcriptional coactivator/pterin dehydratase"/>
    <property type="match status" value="1"/>
</dbReference>
<protein>
    <recommendedName>
        <fullName evidence="4">Putative pterin-4-alpha-carbinolamine dehydratase</fullName>
        <ecNumber evidence="3">4.2.1.96</ecNumber>
    </recommendedName>
</protein>
<dbReference type="PANTHER" id="PTHR12599:SF0">
    <property type="entry name" value="PTERIN-4-ALPHA-CARBINOLAMINE DEHYDRATASE"/>
    <property type="match status" value="1"/>
</dbReference>
<evidence type="ECO:0000256" key="3">
    <source>
        <dbReference type="ARBA" id="ARBA00013252"/>
    </source>
</evidence>
<dbReference type="Pfam" id="PF18029">
    <property type="entry name" value="Glyoxalase_6"/>
    <property type="match status" value="1"/>
</dbReference>
<reference evidence="7 8" key="1">
    <citation type="submission" date="2018-07" db="EMBL/GenBank/DDBJ databases">
        <title>Desertimonas flava gen. nov. sp. nov.</title>
        <authorList>
            <person name="Liu S."/>
        </authorList>
    </citation>
    <scope>NUCLEOTIDE SEQUENCE [LARGE SCALE GENOMIC DNA]</scope>
    <source>
        <strain evidence="7 8">16Sb5-5</strain>
    </source>
</reference>
<sequence length="229" mass="25391">MGGMAETLTGQQVADAGLADWRQLWMRLCARFETRDFATGLALVNAIGAAAEQLDHHPDLDLRYGHLDVRLMSHDVQGLTERDLRLAAAVSGLAADLGVRARVDQLTFVEIGLDSSDLEEVRPFWKAVLGLDDLLFRGEPSHDLIDFTDQVPNLWFQGTEPHEPPRQRFHYDVHVPHDLAEARVAAAVEAGGTLVADEYAPSFWVLADPQGNKACICTWQDSAPRQDRD</sequence>
<dbReference type="PANTHER" id="PTHR12599">
    <property type="entry name" value="PTERIN-4-ALPHA-CARBINOLAMINE DEHYDRATASE"/>
    <property type="match status" value="1"/>
</dbReference>
<keyword evidence="8" id="KW-1185">Reference proteome</keyword>
<dbReference type="SUPFAM" id="SSF54593">
    <property type="entry name" value="Glyoxalase/Bleomycin resistance protein/Dihydroxybiphenyl dioxygenase"/>
    <property type="match status" value="1"/>
</dbReference>
<feature type="domain" description="Glyoxalase-like" evidence="6">
    <location>
        <begin position="111"/>
        <end position="217"/>
    </location>
</feature>
<dbReference type="Gene3D" id="3.10.180.10">
    <property type="entry name" value="2,3-Dihydroxybiphenyl 1,2-Dioxygenase, domain 1"/>
    <property type="match status" value="1"/>
</dbReference>
<accession>A0A367YUI4</accession>
<dbReference type="InterPro" id="IPR036428">
    <property type="entry name" value="PCD_sf"/>
</dbReference>
<evidence type="ECO:0000313" key="8">
    <source>
        <dbReference type="Proteomes" id="UP000252770"/>
    </source>
</evidence>
<evidence type="ECO:0000259" key="6">
    <source>
        <dbReference type="Pfam" id="PF18029"/>
    </source>
</evidence>
<evidence type="ECO:0000313" key="7">
    <source>
        <dbReference type="EMBL" id="RCK69417.1"/>
    </source>
</evidence>
<keyword evidence="5" id="KW-0456">Lyase</keyword>
<dbReference type="GO" id="GO:0006729">
    <property type="term" value="P:tetrahydrobiopterin biosynthetic process"/>
    <property type="evidence" value="ECO:0007669"/>
    <property type="project" value="InterPro"/>
</dbReference>
<dbReference type="AlphaFoldDB" id="A0A367YUI4"/>
<comment type="similarity">
    <text evidence="2">Belongs to the pterin-4-alpha-carbinolamine dehydratase family.</text>
</comment>
<dbReference type="InterPro" id="IPR041581">
    <property type="entry name" value="Glyoxalase_6"/>
</dbReference>
<organism evidence="7 8">
    <name type="scientific">Desertihabitans brevis</name>
    <dbReference type="NCBI Taxonomy" id="2268447"/>
    <lineage>
        <taxon>Bacteria</taxon>
        <taxon>Bacillati</taxon>
        <taxon>Actinomycetota</taxon>
        <taxon>Actinomycetes</taxon>
        <taxon>Propionibacteriales</taxon>
        <taxon>Propionibacteriaceae</taxon>
        <taxon>Desertihabitans</taxon>
    </lineage>
</organism>
<evidence type="ECO:0000256" key="2">
    <source>
        <dbReference type="ARBA" id="ARBA00006472"/>
    </source>
</evidence>
<dbReference type="CDD" id="cd00488">
    <property type="entry name" value="PCD_DCoH"/>
    <property type="match status" value="1"/>
</dbReference>